<feature type="non-terminal residue" evidence="1">
    <location>
        <position position="1"/>
    </location>
</feature>
<dbReference type="EMBL" id="BGZK01003186">
    <property type="protein sequence ID" value="GBO98395.1"/>
    <property type="molecule type" value="Genomic_DNA"/>
</dbReference>
<name>A0A4C1S8X7_EUMVA</name>
<evidence type="ECO:0000313" key="1">
    <source>
        <dbReference type="EMBL" id="GBO98395.1"/>
    </source>
</evidence>
<comment type="caution">
    <text evidence="1">The sequence shown here is derived from an EMBL/GenBank/DDBJ whole genome shotgun (WGS) entry which is preliminary data.</text>
</comment>
<dbReference type="Proteomes" id="UP000299102">
    <property type="component" value="Unassembled WGS sequence"/>
</dbReference>
<gene>
    <name evidence="1" type="ORF">EVAR_64999_1</name>
</gene>
<evidence type="ECO:0000313" key="2">
    <source>
        <dbReference type="Proteomes" id="UP000299102"/>
    </source>
</evidence>
<protein>
    <submittedName>
        <fullName evidence="1">Uncharacterized protein</fullName>
    </submittedName>
</protein>
<keyword evidence="2" id="KW-1185">Reference proteome</keyword>
<proteinExistence type="predicted"/>
<accession>A0A4C1S8X7</accession>
<dbReference type="AlphaFoldDB" id="A0A4C1S8X7"/>
<reference evidence="1 2" key="1">
    <citation type="journal article" date="2019" name="Commun. Biol.">
        <title>The bagworm genome reveals a unique fibroin gene that provides high tensile strength.</title>
        <authorList>
            <person name="Kono N."/>
            <person name="Nakamura H."/>
            <person name="Ohtoshi R."/>
            <person name="Tomita M."/>
            <person name="Numata K."/>
            <person name="Arakawa K."/>
        </authorList>
    </citation>
    <scope>NUCLEOTIDE SEQUENCE [LARGE SCALE GENOMIC DNA]</scope>
</reference>
<organism evidence="1 2">
    <name type="scientific">Eumeta variegata</name>
    <name type="common">Bagworm moth</name>
    <name type="synonym">Eumeta japonica</name>
    <dbReference type="NCBI Taxonomy" id="151549"/>
    <lineage>
        <taxon>Eukaryota</taxon>
        <taxon>Metazoa</taxon>
        <taxon>Ecdysozoa</taxon>
        <taxon>Arthropoda</taxon>
        <taxon>Hexapoda</taxon>
        <taxon>Insecta</taxon>
        <taxon>Pterygota</taxon>
        <taxon>Neoptera</taxon>
        <taxon>Endopterygota</taxon>
        <taxon>Lepidoptera</taxon>
        <taxon>Glossata</taxon>
        <taxon>Ditrysia</taxon>
        <taxon>Tineoidea</taxon>
        <taxon>Psychidae</taxon>
        <taxon>Oiketicinae</taxon>
        <taxon>Eumeta</taxon>
    </lineage>
</organism>
<sequence>AILDGLLEVDSETHQDVFQNVNASFHYASNVRRLDNLKRSWSTMQEIVTRSKIECMLLCVLHSAGRGVGHRLGSWLLPGPHRRFGTCACRFKSHGADACVSGAVGCYRRDIEVICGE</sequence>